<evidence type="ECO:0000313" key="4">
    <source>
        <dbReference type="Proteomes" id="UP001274830"/>
    </source>
</evidence>
<evidence type="ECO:0000313" key="3">
    <source>
        <dbReference type="EMBL" id="KAK3670889.1"/>
    </source>
</evidence>
<gene>
    <name evidence="3" type="ORF">LTR78_009167</name>
</gene>
<feature type="region of interest" description="Disordered" evidence="1">
    <location>
        <begin position="1"/>
        <end position="67"/>
    </location>
</feature>
<feature type="compositionally biased region" description="Low complexity" evidence="1">
    <location>
        <begin position="376"/>
        <end position="387"/>
    </location>
</feature>
<feature type="region of interest" description="Disordered" evidence="1">
    <location>
        <begin position="324"/>
        <end position="362"/>
    </location>
</feature>
<accession>A0AAE0TP42</accession>
<feature type="region of interest" description="Disordered" evidence="1">
    <location>
        <begin position="278"/>
        <end position="301"/>
    </location>
</feature>
<dbReference type="EMBL" id="JAUTXT010000049">
    <property type="protein sequence ID" value="KAK3670889.1"/>
    <property type="molecule type" value="Genomic_DNA"/>
</dbReference>
<keyword evidence="4" id="KW-1185">Reference proteome</keyword>
<comment type="caution">
    <text evidence="3">The sequence shown here is derived from an EMBL/GenBank/DDBJ whole genome shotgun (WGS) entry which is preliminary data.</text>
</comment>
<feature type="compositionally biased region" description="Low complexity" evidence="1">
    <location>
        <begin position="405"/>
        <end position="418"/>
    </location>
</feature>
<feature type="compositionally biased region" description="Basic and acidic residues" evidence="1">
    <location>
        <begin position="492"/>
        <end position="520"/>
    </location>
</feature>
<organism evidence="3 4">
    <name type="scientific">Recurvomyces mirabilis</name>
    <dbReference type="NCBI Taxonomy" id="574656"/>
    <lineage>
        <taxon>Eukaryota</taxon>
        <taxon>Fungi</taxon>
        <taxon>Dikarya</taxon>
        <taxon>Ascomycota</taxon>
        <taxon>Pezizomycotina</taxon>
        <taxon>Dothideomycetes</taxon>
        <taxon>Dothideomycetidae</taxon>
        <taxon>Mycosphaerellales</taxon>
        <taxon>Teratosphaeriaceae</taxon>
        <taxon>Recurvomyces</taxon>
    </lineage>
</organism>
<feature type="compositionally biased region" description="Basic and acidic residues" evidence="1">
    <location>
        <begin position="141"/>
        <end position="165"/>
    </location>
</feature>
<feature type="compositionally biased region" description="Basic and acidic residues" evidence="1">
    <location>
        <begin position="58"/>
        <end position="67"/>
    </location>
</feature>
<dbReference type="AlphaFoldDB" id="A0AAE0TP42"/>
<reference evidence="3" key="1">
    <citation type="submission" date="2023-07" db="EMBL/GenBank/DDBJ databases">
        <title>Black Yeasts Isolated from many extreme environments.</title>
        <authorList>
            <person name="Coleine C."/>
            <person name="Stajich J.E."/>
            <person name="Selbmann L."/>
        </authorList>
    </citation>
    <scope>NUCLEOTIDE SEQUENCE</scope>
    <source>
        <strain evidence="3">CCFEE 5485</strain>
    </source>
</reference>
<dbReference type="Proteomes" id="UP001274830">
    <property type="component" value="Unassembled WGS sequence"/>
</dbReference>
<feature type="region of interest" description="Disordered" evidence="1">
    <location>
        <begin position="103"/>
        <end position="124"/>
    </location>
</feature>
<feature type="domain" description="YAG7-like dimerisation" evidence="2">
    <location>
        <begin position="174"/>
        <end position="258"/>
    </location>
</feature>
<dbReference type="Pfam" id="PF26434">
    <property type="entry name" value="YAG7_C"/>
    <property type="match status" value="1"/>
</dbReference>
<evidence type="ECO:0000259" key="2">
    <source>
        <dbReference type="Pfam" id="PF26434"/>
    </source>
</evidence>
<feature type="region of interest" description="Disordered" evidence="1">
    <location>
        <begin position="371"/>
        <end position="390"/>
    </location>
</feature>
<evidence type="ECO:0000256" key="1">
    <source>
        <dbReference type="SAM" id="MobiDB-lite"/>
    </source>
</evidence>
<sequence length="534" mass="55826">MSSATIENQPPAATTESKSARKKKAKADAGQQTAIPETPVQEGSDPADSNGNGNGAYEHPHLKEMQKQIRTINKRLAGLQKTDAVISENAGVSLDDLVKQRKINPDQKAAAEKKPQLQSQVQHDEEQVKVFRSVDHDYQTQLTKQKDDLTSHHQKELEKAREEAKMSATSTSASDLRKKLLIFSQFLRTAAAKRNVEDTSDPAENDAFEGALLLAYGGDEKAVDAAVAIIEGSDELVPSIEGVPSSVKYSQIRQASTENTPFQSEEAWVDSVAEANAATGETQAAQEAATDAMPAGSDPTLVNAGLTELEAPDSAHVNGVTATEHDSTAIQTSAGDEGGNQAGDRWDTGAGGAQAEGLEDESYEIVPRPNEEVDIPAPSAPSAAPAAGTAVDGLLKEEKTSWADEANAASSTTNTEATGNRAGEAWNTKAAGQTQSTDDAWGTPAPANVNGATDGTPAAAEDGFQEINRHQGRGGHGGRGDFRGRGRGRGGPRGDFRGGRGGRGEFRGGDRGRGDGEGRGRGGRGRGGPAPPRG</sequence>
<feature type="region of interest" description="Disordered" evidence="1">
    <location>
        <begin position="402"/>
        <end position="534"/>
    </location>
</feature>
<feature type="compositionally biased region" description="Basic and acidic residues" evidence="1">
    <location>
        <begin position="103"/>
        <end position="115"/>
    </location>
</feature>
<feature type="region of interest" description="Disordered" evidence="1">
    <location>
        <begin position="141"/>
        <end position="170"/>
    </location>
</feature>
<feature type="compositionally biased region" description="Low complexity" evidence="1">
    <location>
        <begin position="278"/>
        <end position="292"/>
    </location>
</feature>
<dbReference type="InterPro" id="IPR058602">
    <property type="entry name" value="YAG7_dimerisation_dom"/>
</dbReference>
<proteinExistence type="predicted"/>
<name>A0AAE0TP42_9PEZI</name>
<protein>
    <recommendedName>
        <fullName evidence="2">YAG7-like dimerisation domain-containing protein</fullName>
    </recommendedName>
</protein>